<name>A0AAN7UPJ2_9PEZI</name>
<dbReference type="Proteomes" id="UP001305414">
    <property type="component" value="Unassembled WGS sequence"/>
</dbReference>
<gene>
    <name evidence="1" type="ORF">RRF57_000920</name>
</gene>
<reference evidence="1 2" key="1">
    <citation type="submission" date="2023-10" db="EMBL/GenBank/DDBJ databases">
        <title>Draft genome sequence of Xylaria bambusicola isolate GMP-LS, the root and basal stem rot pathogen of sugarcane in Indonesia.</title>
        <authorList>
            <person name="Selvaraj P."/>
            <person name="Muralishankar V."/>
            <person name="Muruganantham S."/>
            <person name="Sp S."/>
            <person name="Haryani S."/>
            <person name="Lau K.J.X."/>
            <person name="Naqvi N.I."/>
        </authorList>
    </citation>
    <scope>NUCLEOTIDE SEQUENCE [LARGE SCALE GENOMIC DNA]</scope>
    <source>
        <strain evidence="1">GMP-LS</strain>
    </source>
</reference>
<protein>
    <submittedName>
        <fullName evidence="1">Uncharacterized protein</fullName>
    </submittedName>
</protein>
<dbReference type="EMBL" id="JAWHQM010000002">
    <property type="protein sequence ID" value="KAK5625204.1"/>
    <property type="molecule type" value="Genomic_DNA"/>
</dbReference>
<evidence type="ECO:0000313" key="2">
    <source>
        <dbReference type="Proteomes" id="UP001305414"/>
    </source>
</evidence>
<keyword evidence="2" id="KW-1185">Reference proteome</keyword>
<sequence>MDPDIIISDRRSWELAHNKKLLSSSQTTSSPSIMLSDRESWEAARSKKLLSSQAKGNDMEIIISDKSSCESTRDKKTAYRAICSLVVCNELAIDGRTGCSTHIGSPRTPWWMKGVSSKVKVTEPEKAEVLTEVGDSDEEIECNCPKCQSEESRSTPPVS</sequence>
<proteinExistence type="predicted"/>
<comment type="caution">
    <text evidence="1">The sequence shown here is derived from an EMBL/GenBank/DDBJ whole genome shotgun (WGS) entry which is preliminary data.</text>
</comment>
<dbReference type="AlphaFoldDB" id="A0AAN7UPJ2"/>
<accession>A0AAN7UPJ2</accession>
<organism evidence="1 2">
    <name type="scientific">Xylaria bambusicola</name>
    <dbReference type="NCBI Taxonomy" id="326684"/>
    <lineage>
        <taxon>Eukaryota</taxon>
        <taxon>Fungi</taxon>
        <taxon>Dikarya</taxon>
        <taxon>Ascomycota</taxon>
        <taxon>Pezizomycotina</taxon>
        <taxon>Sordariomycetes</taxon>
        <taxon>Xylariomycetidae</taxon>
        <taxon>Xylariales</taxon>
        <taxon>Xylariaceae</taxon>
        <taxon>Xylaria</taxon>
    </lineage>
</organism>
<evidence type="ECO:0000313" key="1">
    <source>
        <dbReference type="EMBL" id="KAK5625204.1"/>
    </source>
</evidence>